<feature type="region of interest" description="Disordered" evidence="7">
    <location>
        <begin position="1"/>
        <end position="23"/>
    </location>
</feature>
<evidence type="ECO:0000313" key="10">
    <source>
        <dbReference type="Proteomes" id="UP000264820"/>
    </source>
</evidence>
<name>A0A3Q2XBN4_HIPCM</name>
<dbReference type="Ensembl" id="ENSHCOT00000013070.1">
    <property type="protein sequence ID" value="ENSHCOP00000000857.1"/>
    <property type="gene ID" value="ENSHCOG00000001737.1"/>
</dbReference>
<evidence type="ECO:0000256" key="1">
    <source>
        <dbReference type="ARBA" id="ARBA00008361"/>
    </source>
</evidence>
<feature type="compositionally biased region" description="Basic residues" evidence="7">
    <location>
        <begin position="211"/>
        <end position="222"/>
    </location>
</feature>
<dbReference type="STRING" id="109280.ENSHCOP00000000857"/>
<accession>A0A3Q2XBN4</accession>
<dbReference type="SUPFAM" id="SSF53335">
    <property type="entry name" value="S-adenosyl-L-methionine-dependent methyltransferases"/>
    <property type="match status" value="1"/>
</dbReference>
<dbReference type="GO" id="GO:0008173">
    <property type="term" value="F:RNA methyltransferase activity"/>
    <property type="evidence" value="ECO:0007669"/>
    <property type="project" value="UniProtKB-UniRule"/>
</dbReference>
<feature type="compositionally biased region" description="Basic residues" evidence="7">
    <location>
        <begin position="90"/>
        <end position="108"/>
    </location>
</feature>
<dbReference type="InterPro" id="IPR029063">
    <property type="entry name" value="SAM-dependent_MTases_sf"/>
</dbReference>
<comment type="similarity">
    <text evidence="1 6">Belongs to the methyltransferase superfamily.</text>
</comment>
<feature type="region of interest" description="Disordered" evidence="7">
    <location>
        <begin position="258"/>
        <end position="330"/>
    </location>
</feature>
<evidence type="ECO:0000256" key="2">
    <source>
        <dbReference type="ARBA" id="ARBA00022603"/>
    </source>
</evidence>
<evidence type="ECO:0000256" key="6">
    <source>
        <dbReference type="RuleBase" id="RU367087"/>
    </source>
</evidence>
<dbReference type="GO" id="GO:0017069">
    <property type="term" value="F:snRNA binding"/>
    <property type="evidence" value="ECO:0007669"/>
    <property type="project" value="TreeGrafter"/>
</dbReference>
<dbReference type="InterPro" id="IPR039772">
    <property type="entry name" value="Bin3-like"/>
</dbReference>
<keyword evidence="10" id="KW-1185">Reference proteome</keyword>
<dbReference type="PANTHER" id="PTHR12315:SF0">
    <property type="entry name" value="7SK SNRNA METHYLPHOSPHATE CAPPING ENZYME"/>
    <property type="match status" value="1"/>
</dbReference>
<evidence type="ECO:0000313" key="9">
    <source>
        <dbReference type="Ensembl" id="ENSHCOP00000000857.1"/>
    </source>
</evidence>
<keyword evidence="3 6" id="KW-0808">Transferase</keyword>
<dbReference type="Pfam" id="PF06859">
    <property type="entry name" value="Bin3"/>
    <property type="match status" value="1"/>
</dbReference>
<evidence type="ECO:0000256" key="4">
    <source>
        <dbReference type="ARBA" id="ARBA00022691"/>
    </source>
</evidence>
<dbReference type="Gene3D" id="3.40.50.150">
    <property type="entry name" value="Vaccinia Virus protein VP39"/>
    <property type="match status" value="1"/>
</dbReference>
<dbReference type="InterPro" id="IPR041698">
    <property type="entry name" value="Methyltransf_25"/>
</dbReference>
<dbReference type="PROSITE" id="PS51515">
    <property type="entry name" value="BIN3_SAM"/>
    <property type="match status" value="1"/>
</dbReference>
<sequence length="621" mass="68365">MSVDEDTVKTASPQASSTSSLQISECSGSFSAASVLAEGAAVAASDLAASCPVPGTAASPKHTSTVDALSHSHGAGPRSKGNEVSINRRNSFHHGKQHQQMRVAKRRNTSSFSFKHPSSGKRRRRVNSESDSVLPTNFLLGGNIFDPLNLNSLQDEEVNRALNAETPKSSPLPAKSRDPVEILIPRDITDPLNLNSCIGESSFLVSPLKSGGRRRHRNRHHGGSFSTQLHLCESGKNEVKTGDSVSFPGTVTRSNLEVSKVSDRVSGGEGDSRVLSADDSSSLKEEATSISMEDSTSSAQGGVNQSGSKSAPGGRQHQHPHNQARDQQKKKFQYGNYNKYYGYRNPSANEDPRVHVFRPEWFEGKRVLDLGCNSGHLTLYIAKMLRPARILGLDIDNGLVHAARKNIRHYLSEMQTQEARRATQEGNAGWESGLAEEADGKDSCGTEQISRGPIAAPPLTESSTAKPGEFPANVSFIKANYVLQNDNLLVTQRPEYDVILCMSVTKWVHLNWGDSGLKRLFKRVYRHLHPGGLFILEPQPWQSYIKRKKLTDTINRNFHSIRLKPDQFSSYLTNEVGFTSCEFLGTPKSLTRGVVLFTNVKTGSHSLEFFIFLFFRIWHTL</sequence>
<reference evidence="9" key="1">
    <citation type="submission" date="2025-08" db="UniProtKB">
        <authorList>
            <consortium name="Ensembl"/>
        </authorList>
    </citation>
    <scope>IDENTIFICATION</scope>
</reference>
<evidence type="ECO:0000259" key="8">
    <source>
        <dbReference type="PROSITE" id="PS51515"/>
    </source>
</evidence>
<feature type="compositionally biased region" description="Polar residues" evidence="7">
    <location>
        <begin position="9"/>
        <end position="23"/>
    </location>
</feature>
<dbReference type="GO" id="GO:0008171">
    <property type="term" value="F:O-methyltransferase activity"/>
    <property type="evidence" value="ECO:0007669"/>
    <property type="project" value="UniProtKB-UniRule"/>
</dbReference>
<dbReference type="OMA" id="PVSMAIC"/>
<evidence type="ECO:0000256" key="3">
    <source>
        <dbReference type="ARBA" id="ARBA00022679"/>
    </source>
</evidence>
<dbReference type="InterPro" id="IPR010675">
    <property type="entry name" value="Bin3_C"/>
</dbReference>
<evidence type="ECO:0000256" key="5">
    <source>
        <dbReference type="PROSITE-ProRule" id="PRU00848"/>
    </source>
</evidence>
<dbReference type="GeneTree" id="ENSGT00940000153993"/>
<dbReference type="AlphaFoldDB" id="A0A3Q2XBN4"/>
<proteinExistence type="inferred from homology"/>
<feature type="region of interest" description="Disordered" evidence="7">
    <location>
        <begin position="419"/>
        <end position="464"/>
    </location>
</feature>
<dbReference type="GO" id="GO:0040031">
    <property type="term" value="P:snRNA modification"/>
    <property type="evidence" value="ECO:0007669"/>
    <property type="project" value="TreeGrafter"/>
</dbReference>
<organism evidence="9 10">
    <name type="scientific">Hippocampus comes</name>
    <name type="common">Tiger tail seahorse</name>
    <dbReference type="NCBI Taxonomy" id="109280"/>
    <lineage>
        <taxon>Eukaryota</taxon>
        <taxon>Metazoa</taxon>
        <taxon>Chordata</taxon>
        <taxon>Craniata</taxon>
        <taxon>Vertebrata</taxon>
        <taxon>Euteleostomi</taxon>
        <taxon>Actinopterygii</taxon>
        <taxon>Neopterygii</taxon>
        <taxon>Teleostei</taxon>
        <taxon>Neoteleostei</taxon>
        <taxon>Acanthomorphata</taxon>
        <taxon>Syngnathiaria</taxon>
        <taxon>Syngnathiformes</taxon>
        <taxon>Syngnathoidei</taxon>
        <taxon>Syngnathidae</taxon>
        <taxon>Hippocampus</taxon>
    </lineage>
</organism>
<dbReference type="CDD" id="cd02440">
    <property type="entry name" value="AdoMet_MTases"/>
    <property type="match status" value="1"/>
</dbReference>
<dbReference type="GO" id="GO:0032259">
    <property type="term" value="P:methylation"/>
    <property type="evidence" value="ECO:0007669"/>
    <property type="project" value="UniProtKB-KW"/>
</dbReference>
<feature type="region of interest" description="Disordered" evidence="7">
    <location>
        <begin position="53"/>
        <end position="130"/>
    </location>
</feature>
<dbReference type="Proteomes" id="UP000264820">
    <property type="component" value="Unplaced"/>
</dbReference>
<dbReference type="Pfam" id="PF13649">
    <property type="entry name" value="Methyltransf_25"/>
    <property type="match status" value="1"/>
</dbReference>
<feature type="compositionally biased region" description="Polar residues" evidence="7">
    <location>
        <begin position="288"/>
        <end position="309"/>
    </location>
</feature>
<dbReference type="PANTHER" id="PTHR12315">
    <property type="entry name" value="BICOID-INTERACTING PROTEIN RELATED"/>
    <property type="match status" value="1"/>
</dbReference>
<dbReference type="InterPro" id="IPR024160">
    <property type="entry name" value="BIN3_SAM-bd_dom"/>
</dbReference>
<evidence type="ECO:0000256" key="7">
    <source>
        <dbReference type="SAM" id="MobiDB-lite"/>
    </source>
</evidence>
<feature type="region of interest" description="Disordered" evidence="7">
    <location>
        <begin position="208"/>
        <end position="229"/>
    </location>
</feature>
<dbReference type="EC" id="2.1.1.-" evidence="6"/>
<protein>
    <recommendedName>
        <fullName evidence="6">RNA methyltransferase</fullName>
        <ecNumber evidence="6">2.1.1.-</ecNumber>
    </recommendedName>
</protein>
<reference evidence="9" key="2">
    <citation type="submission" date="2025-09" db="UniProtKB">
        <authorList>
            <consortium name="Ensembl"/>
        </authorList>
    </citation>
    <scope>IDENTIFICATION</scope>
</reference>
<feature type="domain" description="Bin3-type SAM" evidence="8">
    <location>
        <begin position="351"/>
        <end position="609"/>
    </location>
</feature>
<keyword evidence="4 5" id="KW-0949">S-adenosyl-L-methionine</keyword>
<keyword evidence="2 6" id="KW-0489">Methyltransferase</keyword>